<dbReference type="Gene3D" id="1.10.10.60">
    <property type="entry name" value="Homeodomain-like"/>
    <property type="match status" value="2"/>
</dbReference>
<dbReference type="SUPFAM" id="SSF46689">
    <property type="entry name" value="Homeodomain-like"/>
    <property type="match status" value="2"/>
</dbReference>
<dbReference type="GO" id="GO:0005634">
    <property type="term" value="C:nucleus"/>
    <property type="evidence" value="ECO:0007669"/>
    <property type="project" value="UniProtKB-SubCell"/>
</dbReference>
<comment type="caution">
    <text evidence="5">The sequence shown here is derived from an EMBL/GenBank/DDBJ whole genome shotgun (WGS) entry which is preliminary data.</text>
</comment>
<evidence type="ECO:0000313" key="5">
    <source>
        <dbReference type="EMBL" id="KAK7488555.1"/>
    </source>
</evidence>
<sequence length="250" mass="28184">MASRKRKVLTLEQRVKVIELSEKGDSARKIAEKMDVGKTQIQSILLAKEGIKQEWKDGASCTRKYKWPRHMLYGDIDAVWEWFCSARAKGMPVSGLLLQQKAMISVTLGHDEFTASNGWLQCFKNRHNIRAAALSGESGEVNEADVTDWLKRVPALIQEGGYTPDNIFNVDETGLFFRALPDKTLVQKGERCHGGKKSKDWFTVMLACSATGEKLKPLIIGKSKTPRCFENKNIAERRDHLSQQQACLDD</sequence>
<dbReference type="GO" id="GO:0003677">
    <property type="term" value="F:DNA binding"/>
    <property type="evidence" value="ECO:0007669"/>
    <property type="project" value="UniProtKB-KW"/>
</dbReference>
<dbReference type="InterPro" id="IPR050863">
    <property type="entry name" value="CenT-Element_Derived"/>
</dbReference>
<dbReference type="Pfam" id="PF03221">
    <property type="entry name" value="HTH_Tnp_Tc5"/>
    <property type="match status" value="1"/>
</dbReference>
<evidence type="ECO:0000259" key="4">
    <source>
        <dbReference type="PROSITE" id="PS51253"/>
    </source>
</evidence>
<organism evidence="5 6">
    <name type="scientific">Batillaria attramentaria</name>
    <dbReference type="NCBI Taxonomy" id="370345"/>
    <lineage>
        <taxon>Eukaryota</taxon>
        <taxon>Metazoa</taxon>
        <taxon>Spiralia</taxon>
        <taxon>Lophotrochozoa</taxon>
        <taxon>Mollusca</taxon>
        <taxon>Gastropoda</taxon>
        <taxon>Caenogastropoda</taxon>
        <taxon>Sorbeoconcha</taxon>
        <taxon>Cerithioidea</taxon>
        <taxon>Batillariidae</taxon>
        <taxon>Batillaria</taxon>
    </lineage>
</organism>
<keyword evidence="3" id="KW-0539">Nucleus</keyword>
<proteinExistence type="predicted"/>
<reference evidence="5 6" key="1">
    <citation type="journal article" date="2023" name="Sci. Data">
        <title>Genome assembly of the Korean intertidal mud-creeper Batillaria attramentaria.</title>
        <authorList>
            <person name="Patra A.K."/>
            <person name="Ho P.T."/>
            <person name="Jun S."/>
            <person name="Lee S.J."/>
            <person name="Kim Y."/>
            <person name="Won Y.J."/>
        </authorList>
    </citation>
    <scope>NUCLEOTIDE SEQUENCE [LARGE SCALE GENOMIC DNA]</scope>
    <source>
        <strain evidence="5">Wonlab-2016</strain>
    </source>
</reference>
<dbReference type="InterPro" id="IPR006600">
    <property type="entry name" value="HTH_CenpB_DNA-bd_dom"/>
</dbReference>
<comment type="subcellular location">
    <subcellularLocation>
        <location evidence="1">Nucleus</location>
    </subcellularLocation>
</comment>
<dbReference type="PANTHER" id="PTHR19303">
    <property type="entry name" value="TRANSPOSON"/>
    <property type="match status" value="1"/>
</dbReference>
<dbReference type="Proteomes" id="UP001519460">
    <property type="component" value="Unassembled WGS sequence"/>
</dbReference>
<keyword evidence="6" id="KW-1185">Reference proteome</keyword>
<dbReference type="Pfam" id="PF03184">
    <property type="entry name" value="DDE_1"/>
    <property type="match status" value="1"/>
</dbReference>
<feature type="domain" description="HTH CENPB-type" evidence="4">
    <location>
        <begin position="63"/>
        <end position="133"/>
    </location>
</feature>
<evidence type="ECO:0000256" key="3">
    <source>
        <dbReference type="ARBA" id="ARBA00023242"/>
    </source>
</evidence>
<evidence type="ECO:0000313" key="6">
    <source>
        <dbReference type="Proteomes" id="UP001519460"/>
    </source>
</evidence>
<keyword evidence="2" id="KW-0238">DNA-binding</keyword>
<dbReference type="PANTHER" id="PTHR19303:SF73">
    <property type="entry name" value="PROTEIN PDC2"/>
    <property type="match status" value="1"/>
</dbReference>
<evidence type="ECO:0000256" key="2">
    <source>
        <dbReference type="ARBA" id="ARBA00023125"/>
    </source>
</evidence>
<gene>
    <name evidence="5" type="ORF">BaRGS_00020172</name>
</gene>
<dbReference type="SMART" id="SM00674">
    <property type="entry name" value="CENPB"/>
    <property type="match status" value="1"/>
</dbReference>
<protein>
    <recommendedName>
        <fullName evidence="4">HTH CENPB-type domain-containing protein</fullName>
    </recommendedName>
</protein>
<dbReference type="InterPro" id="IPR007889">
    <property type="entry name" value="HTH_Psq"/>
</dbReference>
<dbReference type="PROSITE" id="PS51253">
    <property type="entry name" value="HTH_CENPB"/>
    <property type="match status" value="1"/>
</dbReference>
<dbReference type="AlphaFoldDB" id="A0ABD0KNE8"/>
<name>A0ABD0KNE8_9CAEN</name>
<dbReference type="InterPro" id="IPR004875">
    <property type="entry name" value="DDE_SF_endonuclease_dom"/>
</dbReference>
<dbReference type="EMBL" id="JACVVK020000149">
    <property type="protein sequence ID" value="KAK7488555.1"/>
    <property type="molecule type" value="Genomic_DNA"/>
</dbReference>
<dbReference type="Pfam" id="PF04218">
    <property type="entry name" value="CENP-B_N"/>
    <property type="match status" value="1"/>
</dbReference>
<accession>A0ABD0KNE8</accession>
<dbReference type="InterPro" id="IPR009057">
    <property type="entry name" value="Homeodomain-like_sf"/>
</dbReference>
<evidence type="ECO:0000256" key="1">
    <source>
        <dbReference type="ARBA" id="ARBA00004123"/>
    </source>
</evidence>